<name>A0A0F9HJT5_9ZZZZ</name>
<reference evidence="1" key="1">
    <citation type="journal article" date="2015" name="Nature">
        <title>Complex archaea that bridge the gap between prokaryotes and eukaryotes.</title>
        <authorList>
            <person name="Spang A."/>
            <person name="Saw J.H."/>
            <person name="Jorgensen S.L."/>
            <person name="Zaremba-Niedzwiedzka K."/>
            <person name="Martijn J."/>
            <person name="Lind A.E."/>
            <person name="van Eijk R."/>
            <person name="Schleper C."/>
            <person name="Guy L."/>
            <person name="Ettema T.J."/>
        </authorList>
    </citation>
    <scope>NUCLEOTIDE SEQUENCE</scope>
</reference>
<protein>
    <submittedName>
        <fullName evidence="1">Uncharacterized protein</fullName>
    </submittedName>
</protein>
<dbReference type="EMBL" id="LAZR01024359">
    <property type="protein sequence ID" value="KKL75402.1"/>
    <property type="molecule type" value="Genomic_DNA"/>
</dbReference>
<proteinExistence type="predicted"/>
<sequence>MIMYPVLKLSSEEETLVLNKISQLRVELEYLIQINNETLIDYSNPVIAENFIESIGELYNLNIISYGK</sequence>
<organism evidence="1">
    <name type="scientific">marine sediment metagenome</name>
    <dbReference type="NCBI Taxonomy" id="412755"/>
    <lineage>
        <taxon>unclassified sequences</taxon>
        <taxon>metagenomes</taxon>
        <taxon>ecological metagenomes</taxon>
    </lineage>
</organism>
<accession>A0A0F9HJT5</accession>
<dbReference type="AlphaFoldDB" id="A0A0F9HJT5"/>
<comment type="caution">
    <text evidence="1">The sequence shown here is derived from an EMBL/GenBank/DDBJ whole genome shotgun (WGS) entry which is preliminary data.</text>
</comment>
<evidence type="ECO:0000313" key="1">
    <source>
        <dbReference type="EMBL" id="KKL75402.1"/>
    </source>
</evidence>
<gene>
    <name evidence="1" type="ORF">LCGC14_2055240</name>
</gene>